<gene>
    <name evidence="4" type="ORF">POJ06DRAFT_122668</name>
</gene>
<accession>A0AAD7QRA9</accession>
<dbReference type="SUPFAM" id="SSF52540">
    <property type="entry name" value="P-loop containing nucleoside triphosphate hydrolases"/>
    <property type="match status" value="1"/>
</dbReference>
<dbReference type="InterPro" id="IPR027417">
    <property type="entry name" value="P-loop_NTPase"/>
</dbReference>
<keyword evidence="2" id="KW-0809">Transit peptide</keyword>
<organism evidence="4 5">
    <name type="scientific">Lipomyces tetrasporus</name>
    <dbReference type="NCBI Taxonomy" id="54092"/>
    <lineage>
        <taxon>Eukaryota</taxon>
        <taxon>Fungi</taxon>
        <taxon>Dikarya</taxon>
        <taxon>Ascomycota</taxon>
        <taxon>Saccharomycotina</taxon>
        <taxon>Lipomycetes</taxon>
        <taxon>Lipomycetales</taxon>
        <taxon>Lipomycetaceae</taxon>
        <taxon>Lipomyces</taxon>
    </lineage>
</organism>
<name>A0AAD7QRA9_9ASCO</name>
<proteinExistence type="predicted"/>
<dbReference type="EMBL" id="JARPMG010000006">
    <property type="protein sequence ID" value="KAJ8100033.1"/>
    <property type="molecule type" value="Genomic_DNA"/>
</dbReference>
<sequence length="635" mass="71434">MRLRQALSLLGRQSVLGSRSSIWSTVCVQGALVRRVNAARFNTVSERPERPRSSQPKTCPSCGAPFTLELENQGDAGSLPERLGVFLEGTDEKIAAAVAQKRLKVVRKTNHKYNDIVSTLSTEDQKLLGLNVEDVPKRTSADRQASQRNIEDISGFEKQMIRTGGGILDPPKGVDHRGVEFDEDRDTSDLICQRCHSLYHHNNPSLLPAFARKRVFEMLPADEEVNIVHVIDAYDLPMSVLPLQRLLDMYKRTAKRIIYVVTRVDLLVNKEGLISQRLRPYFLDMLHQIMQLHRFSLTNAPKLSDNPEVSLWNMGLGIDEPNTVVAQSLVEETSRLLGQSMEPKDRIPRADLHLVSSRVGWSIRNLFENLPEESYFVGYSNVGKSRLVQALLDLDGQIIHDSRPSNFRHLKASQTSAPGASYLPGMTRSIMSYDVRAFGALKKIHDLPGIEDCNGNMWSIVKPEAIKPLVKGRFYEPKKREFMVVQRGQCLNVAGLILIEASEIQIIAWTSIGQPGLVNMYVNRDLERSMEVLKSTDPSVKLSVKPDVKHEYELAGEFRIDGLGADIVVRGLGFVELRVSGRIPEGGALVRVHSPKGVNLTARRPIYEAIKDKKNFRRAETPRYISRKKPRIRSD</sequence>
<dbReference type="Gene3D" id="3.40.50.300">
    <property type="entry name" value="P-loop containing nucleotide triphosphate hydrolases"/>
    <property type="match status" value="1"/>
</dbReference>
<dbReference type="GO" id="GO:0005739">
    <property type="term" value="C:mitochondrion"/>
    <property type="evidence" value="ECO:0007669"/>
    <property type="project" value="TreeGrafter"/>
</dbReference>
<dbReference type="Proteomes" id="UP001217417">
    <property type="component" value="Unassembled WGS sequence"/>
</dbReference>
<evidence type="ECO:0000256" key="2">
    <source>
        <dbReference type="ARBA" id="ARBA00022946"/>
    </source>
</evidence>
<dbReference type="PANTHER" id="PTHR46434:SF1">
    <property type="entry name" value="GENETIC INTERACTOR OF PROHIBITINS 3, MITOCHONDRIAL"/>
    <property type="match status" value="1"/>
</dbReference>
<evidence type="ECO:0000256" key="3">
    <source>
        <dbReference type="ARBA" id="ARBA00031834"/>
    </source>
</evidence>
<reference evidence="4" key="1">
    <citation type="submission" date="2023-03" db="EMBL/GenBank/DDBJ databases">
        <title>Near-Complete genome sequence of Lipomyces tetrasporous NRRL Y-64009, an oleaginous yeast capable of growing on lignocellulosic hydrolysates.</title>
        <authorList>
            <consortium name="Lawrence Berkeley National Laboratory"/>
            <person name="Jagtap S.S."/>
            <person name="Liu J.-J."/>
            <person name="Walukiewicz H.E."/>
            <person name="Pangilinan J."/>
            <person name="Lipzen A."/>
            <person name="Ahrendt S."/>
            <person name="Koriabine M."/>
            <person name="Cobaugh K."/>
            <person name="Salamov A."/>
            <person name="Yoshinaga Y."/>
            <person name="Ng V."/>
            <person name="Daum C."/>
            <person name="Grigoriev I.V."/>
            <person name="Slininger P.J."/>
            <person name="Dien B.S."/>
            <person name="Jin Y.-S."/>
            <person name="Rao C.V."/>
        </authorList>
    </citation>
    <scope>NUCLEOTIDE SEQUENCE</scope>
    <source>
        <strain evidence="4">NRRL Y-64009</strain>
    </source>
</reference>
<dbReference type="GeneID" id="80879423"/>
<evidence type="ECO:0000313" key="4">
    <source>
        <dbReference type="EMBL" id="KAJ8100033.1"/>
    </source>
</evidence>
<dbReference type="RefSeq" id="XP_056043483.1">
    <property type="nucleotide sequence ID" value="XM_056184257.1"/>
</dbReference>
<dbReference type="PANTHER" id="PTHR46434">
    <property type="entry name" value="GENETIC INTERACTOR OF PROHIBITINS 3, MITOCHONDRIAL"/>
    <property type="match status" value="1"/>
</dbReference>
<dbReference type="InterPro" id="IPR050896">
    <property type="entry name" value="Mito_lipid_metab_GTPase"/>
</dbReference>
<protein>
    <recommendedName>
        <fullName evidence="1">Genetic interactor of prohibitins 3, mitochondrial</fullName>
    </recommendedName>
    <alternativeName>
        <fullName evidence="3">Found in mitochondrial proteome protein 38</fullName>
    </alternativeName>
</protein>
<evidence type="ECO:0000313" key="5">
    <source>
        <dbReference type="Proteomes" id="UP001217417"/>
    </source>
</evidence>
<evidence type="ECO:0000256" key="1">
    <source>
        <dbReference type="ARBA" id="ARBA00018901"/>
    </source>
</evidence>
<keyword evidence="5" id="KW-1185">Reference proteome</keyword>
<dbReference type="AlphaFoldDB" id="A0AAD7QRA9"/>
<comment type="caution">
    <text evidence="4">The sequence shown here is derived from an EMBL/GenBank/DDBJ whole genome shotgun (WGS) entry which is preliminary data.</text>
</comment>